<evidence type="ECO:0008006" key="3">
    <source>
        <dbReference type="Google" id="ProtNLM"/>
    </source>
</evidence>
<gene>
    <name evidence="1" type="ordered locus">AciX9_3768</name>
</gene>
<dbReference type="AlphaFoldDB" id="E8WWM3"/>
<evidence type="ECO:0000313" key="1">
    <source>
        <dbReference type="EMBL" id="ADW70768.1"/>
    </source>
</evidence>
<proteinExistence type="predicted"/>
<dbReference type="InterPro" id="IPR015996">
    <property type="entry name" value="UCP028451"/>
</dbReference>
<sequence length="230" mass="26251">MSAHFSPAAFKFLRGLARNNDREWFNERKPVYEQELKAPMLDLINQINEAFVDFAPDFIRPAHKSLMRIYRDIRFAKDKRPYKTNVAAWWARQGLEKTSGGGFYFEINATHITIAAGVYMPEREQLLAIRRHLLDHHEELRGLFSAKKTLALLTPFDGLKLTRAPKGFPADHPALDLILQRQWGVSAQLPADLALTPKLTGEIVKRFKAAAPIVDLLNAPLVRRPSKPLF</sequence>
<dbReference type="PaxDb" id="1198114-AciX9_3768"/>
<reference evidence="2" key="1">
    <citation type="submission" date="2011-01" db="EMBL/GenBank/DDBJ databases">
        <title>Complete sequence of chromosome of Acidobacterium sp. MP5ACTX9.</title>
        <authorList>
            <consortium name="US DOE Joint Genome Institute"/>
            <person name="Lucas S."/>
            <person name="Copeland A."/>
            <person name="Lapidus A."/>
            <person name="Cheng J.-F."/>
            <person name="Goodwin L."/>
            <person name="Pitluck S."/>
            <person name="Teshima H."/>
            <person name="Detter J.C."/>
            <person name="Han C."/>
            <person name="Tapia R."/>
            <person name="Land M."/>
            <person name="Hauser L."/>
            <person name="Kyrpides N."/>
            <person name="Ivanova N."/>
            <person name="Ovchinnikova G."/>
            <person name="Pagani I."/>
            <person name="Rawat S.R."/>
            <person name="Mannisto M."/>
            <person name="Haggblom M.M."/>
            <person name="Woyke T."/>
        </authorList>
    </citation>
    <scope>NUCLEOTIDE SEQUENCE [LARGE SCALE GENOMIC DNA]</scope>
    <source>
        <strain evidence="2">MP5ACTX9</strain>
    </source>
</reference>
<dbReference type="PIRSF" id="PIRSF028451">
    <property type="entry name" value="UCP028451"/>
    <property type="match status" value="1"/>
</dbReference>
<dbReference type="KEGG" id="acm:AciX9_3768"/>
<name>E8WWM3_GRATM</name>
<keyword evidence="2" id="KW-1185">Reference proteome</keyword>
<dbReference type="NCBIfam" id="TIGR02453">
    <property type="entry name" value="TIGR02453 family protein"/>
    <property type="match status" value="1"/>
</dbReference>
<accession>E8WWM3</accession>
<dbReference type="PANTHER" id="PTHR36452:SF1">
    <property type="entry name" value="DUF2461 DOMAIN-CONTAINING PROTEIN"/>
    <property type="match status" value="1"/>
</dbReference>
<protein>
    <recommendedName>
        <fullName evidence="3">TIGR02453 family protein</fullName>
    </recommendedName>
</protein>
<dbReference type="OrthoDB" id="9794241at2"/>
<dbReference type="PANTHER" id="PTHR36452">
    <property type="entry name" value="CHROMOSOME 12, WHOLE GENOME SHOTGUN SEQUENCE"/>
    <property type="match status" value="1"/>
</dbReference>
<dbReference type="eggNOG" id="COG5587">
    <property type="taxonomic scope" value="Bacteria"/>
</dbReference>
<evidence type="ECO:0000313" key="2">
    <source>
        <dbReference type="Proteomes" id="UP000000343"/>
    </source>
</evidence>
<dbReference type="RefSeq" id="WP_013582076.1">
    <property type="nucleotide sequence ID" value="NC_015064.1"/>
</dbReference>
<dbReference type="Pfam" id="PF09365">
    <property type="entry name" value="DUF2461"/>
    <property type="match status" value="1"/>
</dbReference>
<dbReference type="EMBL" id="CP002480">
    <property type="protein sequence ID" value="ADW70768.1"/>
    <property type="molecule type" value="Genomic_DNA"/>
</dbReference>
<organism evidence="2">
    <name type="scientific">Granulicella tundricola (strain ATCC BAA-1859 / DSM 23138 / MP5ACTX9)</name>
    <dbReference type="NCBI Taxonomy" id="1198114"/>
    <lineage>
        <taxon>Bacteria</taxon>
        <taxon>Pseudomonadati</taxon>
        <taxon>Acidobacteriota</taxon>
        <taxon>Terriglobia</taxon>
        <taxon>Terriglobales</taxon>
        <taxon>Acidobacteriaceae</taxon>
        <taxon>Granulicella</taxon>
    </lineage>
</organism>
<dbReference type="Proteomes" id="UP000000343">
    <property type="component" value="Chromosome"/>
</dbReference>
<dbReference type="InterPro" id="IPR012808">
    <property type="entry name" value="CHP02453"/>
</dbReference>
<dbReference type="STRING" id="1198114.AciX9_3768"/>
<dbReference type="HOGENOM" id="CLU_036742_2_0_0"/>